<evidence type="ECO:0000256" key="12">
    <source>
        <dbReference type="ARBA" id="ARBA00023268"/>
    </source>
</evidence>
<keyword evidence="7 15" id="KW-0548">Nucleotidyltransferase</keyword>
<dbReference type="Gene3D" id="2.40.30.30">
    <property type="entry name" value="Riboflavin kinase-like"/>
    <property type="match status" value="1"/>
</dbReference>
<dbReference type="SUPFAM" id="SSF52374">
    <property type="entry name" value="Nucleotidylyl transferase"/>
    <property type="match status" value="1"/>
</dbReference>
<keyword evidence="9 15" id="KW-0418">Kinase</keyword>
<dbReference type="Gene3D" id="3.40.50.620">
    <property type="entry name" value="HUPs"/>
    <property type="match status" value="1"/>
</dbReference>
<dbReference type="PIRSF" id="PIRSF004491">
    <property type="entry name" value="FAD_Synth"/>
    <property type="match status" value="1"/>
</dbReference>
<keyword evidence="19" id="KW-1185">Reference proteome</keyword>
<dbReference type="InterPro" id="IPR002606">
    <property type="entry name" value="Riboflavin_kinase_bac"/>
</dbReference>
<evidence type="ECO:0000256" key="2">
    <source>
        <dbReference type="ARBA" id="ARBA00004726"/>
    </source>
</evidence>
<dbReference type="EC" id="2.7.1.26" evidence="15"/>
<evidence type="ECO:0000256" key="11">
    <source>
        <dbReference type="ARBA" id="ARBA00022840"/>
    </source>
</evidence>
<dbReference type="RefSeq" id="WP_148397310.1">
    <property type="nucleotide sequence ID" value="NZ_JAJAGH010000014.1"/>
</dbReference>
<evidence type="ECO:0000256" key="14">
    <source>
        <dbReference type="ARBA" id="ARBA00049494"/>
    </source>
</evidence>
<comment type="catalytic activity">
    <reaction evidence="14 15">
        <text>FMN + ATP + H(+) = FAD + diphosphate</text>
        <dbReference type="Rhea" id="RHEA:17237"/>
        <dbReference type="ChEBI" id="CHEBI:15378"/>
        <dbReference type="ChEBI" id="CHEBI:30616"/>
        <dbReference type="ChEBI" id="CHEBI:33019"/>
        <dbReference type="ChEBI" id="CHEBI:57692"/>
        <dbReference type="ChEBI" id="CHEBI:58210"/>
        <dbReference type="EC" id="2.7.7.2"/>
    </reaction>
</comment>
<feature type="domain" description="Riboflavin kinase" evidence="16">
    <location>
        <begin position="182"/>
        <end position="306"/>
    </location>
</feature>
<dbReference type="InterPro" id="IPR015865">
    <property type="entry name" value="Riboflavin_kinase_bac/euk"/>
</dbReference>
<keyword evidence="12" id="KW-0511">Multifunctional enzyme</keyword>
<evidence type="ECO:0000259" key="16">
    <source>
        <dbReference type="SMART" id="SM00904"/>
    </source>
</evidence>
<dbReference type="PANTHER" id="PTHR22749">
    <property type="entry name" value="RIBOFLAVIN KINASE/FMN ADENYLYLTRANSFERASE"/>
    <property type="match status" value="1"/>
</dbReference>
<comment type="caution">
    <text evidence="18">The sequence shown here is derived from an EMBL/GenBank/DDBJ whole genome shotgun (WGS) entry which is preliminary data.</text>
</comment>
<keyword evidence="11 15" id="KW-0067">ATP-binding</keyword>
<dbReference type="InterPro" id="IPR015864">
    <property type="entry name" value="FAD_synthase"/>
</dbReference>
<evidence type="ECO:0000256" key="9">
    <source>
        <dbReference type="ARBA" id="ARBA00022777"/>
    </source>
</evidence>
<dbReference type="Pfam" id="PF06574">
    <property type="entry name" value="FAD_syn"/>
    <property type="match status" value="1"/>
</dbReference>
<dbReference type="NCBIfam" id="TIGR00083">
    <property type="entry name" value="ribF"/>
    <property type="match status" value="1"/>
</dbReference>
<keyword evidence="10 15" id="KW-0274">FAD</keyword>
<keyword evidence="6 15" id="KW-0808">Transferase</keyword>
<organism evidence="18 19">
    <name type="scientific">Hominibacterium faecale</name>
    <dbReference type="NCBI Taxonomy" id="2839743"/>
    <lineage>
        <taxon>Bacteria</taxon>
        <taxon>Bacillati</taxon>
        <taxon>Bacillota</taxon>
        <taxon>Clostridia</taxon>
        <taxon>Peptostreptococcales</taxon>
        <taxon>Anaerovoracaceae</taxon>
        <taxon>Hominibacterium</taxon>
    </lineage>
</organism>
<dbReference type="GO" id="GO:0008531">
    <property type="term" value="F:riboflavin kinase activity"/>
    <property type="evidence" value="ECO:0007669"/>
    <property type="project" value="UniProtKB-UniRule"/>
</dbReference>
<gene>
    <name evidence="17" type="ORF">OBO34_04885</name>
    <name evidence="18" type="ORF">OBO34_12530</name>
</gene>
<dbReference type="SMART" id="SM00904">
    <property type="entry name" value="Flavokinase"/>
    <property type="match status" value="1"/>
</dbReference>
<dbReference type="GO" id="GO:0005524">
    <property type="term" value="F:ATP binding"/>
    <property type="evidence" value="ECO:0007669"/>
    <property type="project" value="UniProtKB-UniRule"/>
</dbReference>
<dbReference type="AlphaFoldDB" id="A0A9J6QU80"/>
<evidence type="ECO:0000256" key="5">
    <source>
        <dbReference type="ARBA" id="ARBA00022643"/>
    </source>
</evidence>
<dbReference type="GO" id="GO:0003919">
    <property type="term" value="F:FMN adenylyltransferase activity"/>
    <property type="evidence" value="ECO:0007669"/>
    <property type="project" value="UniProtKB-UniRule"/>
</dbReference>
<keyword evidence="8 15" id="KW-0547">Nucleotide-binding</keyword>
<evidence type="ECO:0000313" key="18">
    <source>
        <dbReference type="EMBL" id="MCU7379172.1"/>
    </source>
</evidence>
<keyword evidence="4 15" id="KW-0285">Flavoprotein</keyword>
<keyword evidence="5 15" id="KW-0288">FMN</keyword>
<dbReference type="CDD" id="cd02064">
    <property type="entry name" value="FAD_synthetase_N"/>
    <property type="match status" value="1"/>
</dbReference>
<comment type="catalytic activity">
    <reaction evidence="13 15">
        <text>riboflavin + ATP = FMN + ADP + H(+)</text>
        <dbReference type="Rhea" id="RHEA:14357"/>
        <dbReference type="ChEBI" id="CHEBI:15378"/>
        <dbReference type="ChEBI" id="CHEBI:30616"/>
        <dbReference type="ChEBI" id="CHEBI:57986"/>
        <dbReference type="ChEBI" id="CHEBI:58210"/>
        <dbReference type="ChEBI" id="CHEBI:456216"/>
        <dbReference type="EC" id="2.7.1.26"/>
    </reaction>
</comment>
<dbReference type="GO" id="GO:0006747">
    <property type="term" value="P:FAD biosynthetic process"/>
    <property type="evidence" value="ECO:0007669"/>
    <property type="project" value="UniProtKB-UniRule"/>
</dbReference>
<evidence type="ECO:0000256" key="15">
    <source>
        <dbReference type="PIRNR" id="PIRNR004491"/>
    </source>
</evidence>
<dbReference type="Pfam" id="PF01687">
    <property type="entry name" value="Flavokinase"/>
    <property type="match status" value="1"/>
</dbReference>
<evidence type="ECO:0000256" key="8">
    <source>
        <dbReference type="ARBA" id="ARBA00022741"/>
    </source>
</evidence>
<dbReference type="PANTHER" id="PTHR22749:SF6">
    <property type="entry name" value="RIBOFLAVIN KINASE"/>
    <property type="match status" value="1"/>
</dbReference>
<dbReference type="EMBL" id="JAOSHN010000005">
    <property type="protein sequence ID" value="MCU7379172.1"/>
    <property type="molecule type" value="Genomic_DNA"/>
</dbReference>
<reference evidence="18" key="1">
    <citation type="submission" date="2022-09" db="EMBL/GenBank/DDBJ databases">
        <title>Culturomic study of gut microbiota in children with autism spectrum disorder.</title>
        <authorList>
            <person name="Efimov B.A."/>
            <person name="Chaplin A.V."/>
            <person name="Sokolova S.R."/>
            <person name="Pikina A.P."/>
            <person name="Korzhanova M."/>
            <person name="Belova V."/>
            <person name="Korostin D."/>
        </authorList>
    </citation>
    <scope>NUCLEOTIDE SEQUENCE</scope>
    <source>
        <strain evidence="18">ASD5510</strain>
    </source>
</reference>
<dbReference type="NCBIfam" id="NF004162">
    <property type="entry name" value="PRK05627.1-5"/>
    <property type="match status" value="1"/>
</dbReference>
<dbReference type="EC" id="2.7.7.2" evidence="15"/>
<dbReference type="GO" id="GO:0009231">
    <property type="term" value="P:riboflavin biosynthetic process"/>
    <property type="evidence" value="ECO:0007669"/>
    <property type="project" value="InterPro"/>
</dbReference>
<evidence type="ECO:0000313" key="17">
    <source>
        <dbReference type="EMBL" id="MCU7377690.1"/>
    </source>
</evidence>
<evidence type="ECO:0000256" key="1">
    <source>
        <dbReference type="ARBA" id="ARBA00002121"/>
    </source>
</evidence>
<dbReference type="InterPro" id="IPR023468">
    <property type="entry name" value="Riboflavin_kinase"/>
</dbReference>
<comment type="pathway">
    <text evidence="3 15">Cofactor biosynthesis; FMN biosynthesis; FMN from riboflavin (ATP route): step 1/1.</text>
</comment>
<proteinExistence type="inferred from homology"/>
<evidence type="ECO:0000256" key="4">
    <source>
        <dbReference type="ARBA" id="ARBA00022630"/>
    </source>
</evidence>
<comment type="pathway">
    <text evidence="2 15">Cofactor biosynthesis; FAD biosynthesis; FAD from FMN: step 1/1.</text>
</comment>
<evidence type="ECO:0000313" key="19">
    <source>
        <dbReference type="Proteomes" id="UP001065549"/>
    </source>
</evidence>
<protein>
    <recommendedName>
        <fullName evidence="15">Riboflavin biosynthesis protein</fullName>
    </recommendedName>
    <domain>
        <recommendedName>
            <fullName evidence="15">Riboflavin kinase</fullName>
            <ecNumber evidence="15">2.7.1.26</ecNumber>
        </recommendedName>
        <alternativeName>
            <fullName evidence="15">Flavokinase</fullName>
        </alternativeName>
    </domain>
    <domain>
        <recommendedName>
            <fullName evidence="15">FMN adenylyltransferase</fullName>
            <ecNumber evidence="15">2.7.7.2</ecNumber>
        </recommendedName>
        <alternativeName>
            <fullName evidence="15">FAD pyrophosphorylase</fullName>
        </alternativeName>
        <alternativeName>
            <fullName evidence="15">FAD synthase</fullName>
        </alternativeName>
    </domain>
</protein>
<dbReference type="Proteomes" id="UP001065549">
    <property type="component" value="Unassembled WGS sequence"/>
</dbReference>
<evidence type="ECO:0000256" key="10">
    <source>
        <dbReference type="ARBA" id="ARBA00022827"/>
    </source>
</evidence>
<dbReference type="SUPFAM" id="SSF82114">
    <property type="entry name" value="Riboflavin kinase-like"/>
    <property type="match status" value="1"/>
</dbReference>
<comment type="function">
    <text evidence="1">Catalyzes the phosphorylation of riboflavin to FMN followed by the adenylation of FMN to FAD.</text>
</comment>
<dbReference type="FunFam" id="3.40.50.620:FF:000021">
    <property type="entry name" value="Riboflavin biosynthesis protein"/>
    <property type="match status" value="1"/>
</dbReference>
<dbReference type="EMBL" id="JAOSHN010000002">
    <property type="protein sequence ID" value="MCU7377690.1"/>
    <property type="molecule type" value="Genomic_DNA"/>
</dbReference>
<evidence type="ECO:0000256" key="13">
    <source>
        <dbReference type="ARBA" id="ARBA00047880"/>
    </source>
</evidence>
<evidence type="ECO:0000256" key="7">
    <source>
        <dbReference type="ARBA" id="ARBA00022695"/>
    </source>
</evidence>
<dbReference type="InterPro" id="IPR023465">
    <property type="entry name" value="Riboflavin_kinase_dom_sf"/>
</dbReference>
<evidence type="ECO:0000256" key="6">
    <source>
        <dbReference type="ARBA" id="ARBA00022679"/>
    </source>
</evidence>
<evidence type="ECO:0000256" key="3">
    <source>
        <dbReference type="ARBA" id="ARBA00005201"/>
    </source>
</evidence>
<accession>A0A9J6QU80</accession>
<comment type="similarity">
    <text evidence="15">Belongs to the ribF family.</text>
</comment>
<dbReference type="InterPro" id="IPR014729">
    <property type="entry name" value="Rossmann-like_a/b/a_fold"/>
</dbReference>
<dbReference type="GO" id="GO:0009398">
    <property type="term" value="P:FMN biosynthetic process"/>
    <property type="evidence" value="ECO:0007669"/>
    <property type="project" value="UniProtKB-UniRule"/>
</dbReference>
<dbReference type="FunFam" id="2.40.30.30:FF:000003">
    <property type="entry name" value="Riboflavin biosynthesis protein"/>
    <property type="match status" value="1"/>
</dbReference>
<sequence>MKIFNSLDEIENIEETVVALGNFDGVHKGHQQIISRTVKSAEAAGFKSAVFTFSNHPKNLMADEIVVKNILYADEKAAIIESLGVDYLFNIPFDRTILTMDPIDFIDDLLIGKFNMRQAYCGFNYRFGYKAAGNAEILMKEGMKKGFGIHIQEPFTIDGNLVSSTFIRALIQEGKVDQCLKYMGRLYSIDGEVVVGNKLGRTIGFPTSNIMIDETMVTPPNGVYVTYCTYNGVRYPSVTNVGVKPTIGTYHKNVETHIFNFDKELYGKTIRVEFLEKTRDERKFESVEALSKQITDDCITARSYHRRKTEGHFV</sequence>
<name>A0A9J6QU80_9FIRM</name>